<gene>
    <name evidence="1" type="ORF">DW848_11040</name>
</gene>
<dbReference type="AlphaFoldDB" id="A0A413ZZ53"/>
<organism evidence="1 2">
    <name type="scientific">Agathobacter rectalis</name>
    <dbReference type="NCBI Taxonomy" id="39491"/>
    <lineage>
        <taxon>Bacteria</taxon>
        <taxon>Bacillati</taxon>
        <taxon>Bacillota</taxon>
        <taxon>Clostridia</taxon>
        <taxon>Lachnospirales</taxon>
        <taxon>Lachnospiraceae</taxon>
        <taxon>Agathobacter</taxon>
    </lineage>
</organism>
<name>A0A413ZZ53_9FIRM</name>
<reference evidence="1 2" key="1">
    <citation type="submission" date="2018-08" db="EMBL/GenBank/DDBJ databases">
        <title>A genome reference for cultivated species of the human gut microbiota.</title>
        <authorList>
            <person name="Zou Y."/>
            <person name="Xue W."/>
            <person name="Luo G."/>
        </authorList>
    </citation>
    <scope>NUCLEOTIDE SEQUENCE [LARGE SCALE GENOMIC DNA]</scope>
    <source>
        <strain evidence="1 2">AM36-3AA</strain>
    </source>
</reference>
<dbReference type="Proteomes" id="UP000286104">
    <property type="component" value="Unassembled WGS sequence"/>
</dbReference>
<dbReference type="EMBL" id="QSHU01000015">
    <property type="protein sequence ID" value="RHC38435.1"/>
    <property type="molecule type" value="Genomic_DNA"/>
</dbReference>
<protein>
    <recommendedName>
        <fullName evidence="3">LXG domain-containing protein</fullName>
    </recommendedName>
</protein>
<proteinExistence type="predicted"/>
<comment type="caution">
    <text evidence="1">The sequence shown here is derived from an EMBL/GenBank/DDBJ whole genome shotgun (WGS) entry which is preliminary data.</text>
</comment>
<sequence>MSEVRIVYSSLEDAVDYASKARTKIDNYITQIGNVINTSISNLNGSDSYGYAQSAANLASQKTNDLASKKTYFVNLENSLNSVISMAKSVDSTVATNISSIAEGYIEKRKWYEAAGDGIYNTFCVDLANHFSLKTIEDVVGLIGG</sequence>
<dbReference type="RefSeq" id="WP_118390206.1">
    <property type="nucleotide sequence ID" value="NZ_QSHU01000015.1"/>
</dbReference>
<evidence type="ECO:0008006" key="3">
    <source>
        <dbReference type="Google" id="ProtNLM"/>
    </source>
</evidence>
<accession>A0A413ZZ53</accession>
<evidence type="ECO:0000313" key="2">
    <source>
        <dbReference type="Proteomes" id="UP000286104"/>
    </source>
</evidence>
<evidence type="ECO:0000313" key="1">
    <source>
        <dbReference type="EMBL" id="RHC38435.1"/>
    </source>
</evidence>